<reference evidence="1" key="1">
    <citation type="submission" date="2020-11" db="EMBL/GenBank/DDBJ databases">
        <authorList>
            <consortium name="DOE Joint Genome Institute"/>
            <person name="Ahrendt S."/>
            <person name="Riley R."/>
            <person name="Andreopoulos W."/>
            <person name="Labutti K."/>
            <person name="Pangilinan J."/>
            <person name="Ruiz-Duenas F.J."/>
            <person name="Barrasa J.M."/>
            <person name="Sanchez-Garcia M."/>
            <person name="Camarero S."/>
            <person name="Miyauchi S."/>
            <person name="Serrano A."/>
            <person name="Linde D."/>
            <person name="Babiker R."/>
            <person name="Drula E."/>
            <person name="Ayuso-Fernandez I."/>
            <person name="Pacheco R."/>
            <person name="Padilla G."/>
            <person name="Ferreira P."/>
            <person name="Barriuso J."/>
            <person name="Kellner H."/>
            <person name="Castanera R."/>
            <person name="Alfaro M."/>
            <person name="Ramirez L."/>
            <person name="Pisabarro A.G."/>
            <person name="Kuo A."/>
            <person name="Tritt A."/>
            <person name="Lipzen A."/>
            <person name="He G."/>
            <person name="Yan M."/>
            <person name="Ng V."/>
            <person name="Cullen D."/>
            <person name="Martin F."/>
            <person name="Rosso M.-N."/>
            <person name="Henrissat B."/>
            <person name="Hibbett D."/>
            <person name="Martinez A.T."/>
            <person name="Grigoriev I.V."/>
        </authorList>
    </citation>
    <scope>NUCLEOTIDE SEQUENCE</scope>
    <source>
        <strain evidence="1">CBS 247.69</strain>
    </source>
</reference>
<organism evidence="1 2">
    <name type="scientific">Collybia nuda</name>
    <dbReference type="NCBI Taxonomy" id="64659"/>
    <lineage>
        <taxon>Eukaryota</taxon>
        <taxon>Fungi</taxon>
        <taxon>Dikarya</taxon>
        <taxon>Basidiomycota</taxon>
        <taxon>Agaricomycotina</taxon>
        <taxon>Agaricomycetes</taxon>
        <taxon>Agaricomycetidae</taxon>
        <taxon>Agaricales</taxon>
        <taxon>Tricholomatineae</taxon>
        <taxon>Clitocybaceae</taxon>
        <taxon>Collybia</taxon>
    </lineage>
</organism>
<gene>
    <name evidence="1" type="ORF">BDZ94DRAFT_1353734</name>
</gene>
<dbReference type="EMBL" id="MU150486">
    <property type="protein sequence ID" value="KAF9455956.1"/>
    <property type="molecule type" value="Genomic_DNA"/>
</dbReference>
<proteinExistence type="predicted"/>
<dbReference type="Proteomes" id="UP000807353">
    <property type="component" value="Unassembled WGS sequence"/>
</dbReference>
<dbReference type="AlphaFoldDB" id="A0A9P5XUY2"/>
<comment type="caution">
    <text evidence="1">The sequence shown here is derived from an EMBL/GenBank/DDBJ whole genome shotgun (WGS) entry which is preliminary data.</text>
</comment>
<dbReference type="OrthoDB" id="3269456at2759"/>
<accession>A0A9P5XUY2</accession>
<protein>
    <submittedName>
        <fullName evidence="1">Uncharacterized protein</fullName>
    </submittedName>
</protein>
<sequence>VTRVERPTTWRLLRGPDGAEEELIFSVRGLVTAKDLPPILQRPRLSAIRYKYLRQCITISGLGTNAFDHAMATATEIYGLFDRTFSDGQLESWTSSSSPSLGEFVGIDASNRYMTPRKDVPGVEHQPFPPAVDPKGLLESMAYESEHIHTDDNQVLYFTSRVNQDGERTFENASPQVYRSGDIVELQLSFVVIPLRGEHYKMLTILHSIALLDGTFAQVST</sequence>
<keyword evidence="2" id="KW-1185">Reference proteome</keyword>
<evidence type="ECO:0000313" key="1">
    <source>
        <dbReference type="EMBL" id="KAF9455956.1"/>
    </source>
</evidence>
<name>A0A9P5XUY2_9AGAR</name>
<evidence type="ECO:0000313" key="2">
    <source>
        <dbReference type="Proteomes" id="UP000807353"/>
    </source>
</evidence>
<feature type="non-terminal residue" evidence="1">
    <location>
        <position position="1"/>
    </location>
</feature>